<dbReference type="Pfam" id="PF12138">
    <property type="entry name" value="Spherulin4"/>
    <property type="match status" value="1"/>
</dbReference>
<sequence length="293" mass="32311">MGNAPHQRPHHQERGLQWRLSCVVFAILSALLSAVPVVANVAKTSRESVAPRSGMLIPLYMYPVPGAWDPLYTAIQTHPSVDFIVVINPASGPGAGALPDSNFAREIMRMNSYPNVRTIGYVAANYGRKAAAEAFAEIGKYTGWSQSNPQLAMQGIFLDESPQLADSPNRTFLEQIRTNVKSNKALSGGLLVMNPGMIPDNQILQTADRTVVFEERYQTYVNLQAAKQLAALPDRNALVCLMHSIPADMDKVQIKAIVNELRELAGSIFLTDLSDLYYQQFSPRFQDFVDAMV</sequence>
<dbReference type="OrthoDB" id="5342184at2759"/>
<evidence type="ECO:0008006" key="4">
    <source>
        <dbReference type="Google" id="ProtNLM"/>
    </source>
</evidence>
<feature type="transmembrane region" description="Helical" evidence="1">
    <location>
        <begin position="20"/>
        <end position="39"/>
    </location>
</feature>
<reference evidence="2" key="1">
    <citation type="journal article" date="2020" name="Stud. Mycol.">
        <title>101 Dothideomycetes genomes: a test case for predicting lifestyles and emergence of pathogens.</title>
        <authorList>
            <person name="Haridas S."/>
            <person name="Albert R."/>
            <person name="Binder M."/>
            <person name="Bloem J."/>
            <person name="Labutti K."/>
            <person name="Salamov A."/>
            <person name="Andreopoulos B."/>
            <person name="Baker S."/>
            <person name="Barry K."/>
            <person name="Bills G."/>
            <person name="Bluhm B."/>
            <person name="Cannon C."/>
            <person name="Castanera R."/>
            <person name="Culley D."/>
            <person name="Daum C."/>
            <person name="Ezra D."/>
            <person name="Gonzalez J."/>
            <person name="Henrissat B."/>
            <person name="Kuo A."/>
            <person name="Liang C."/>
            <person name="Lipzen A."/>
            <person name="Lutzoni F."/>
            <person name="Magnuson J."/>
            <person name="Mondo S."/>
            <person name="Nolan M."/>
            <person name="Ohm R."/>
            <person name="Pangilinan J."/>
            <person name="Park H.-J."/>
            <person name="Ramirez L."/>
            <person name="Alfaro M."/>
            <person name="Sun H."/>
            <person name="Tritt A."/>
            <person name="Yoshinaga Y."/>
            <person name="Zwiers L.-H."/>
            <person name="Turgeon B."/>
            <person name="Goodwin S."/>
            <person name="Spatafora J."/>
            <person name="Crous P."/>
            <person name="Grigoriev I."/>
        </authorList>
    </citation>
    <scope>NUCLEOTIDE SEQUENCE</scope>
    <source>
        <strain evidence="2">CBS 115976</strain>
    </source>
</reference>
<dbReference type="AlphaFoldDB" id="A0A6A6U5C0"/>
<dbReference type="EMBL" id="MU004238">
    <property type="protein sequence ID" value="KAF2666836.1"/>
    <property type="molecule type" value="Genomic_DNA"/>
</dbReference>
<keyword evidence="1" id="KW-1133">Transmembrane helix</keyword>
<dbReference type="PANTHER" id="PTHR35040">
    <property type="match status" value="1"/>
</dbReference>
<proteinExistence type="predicted"/>
<organism evidence="2 3">
    <name type="scientific">Microthyrium microscopicum</name>
    <dbReference type="NCBI Taxonomy" id="703497"/>
    <lineage>
        <taxon>Eukaryota</taxon>
        <taxon>Fungi</taxon>
        <taxon>Dikarya</taxon>
        <taxon>Ascomycota</taxon>
        <taxon>Pezizomycotina</taxon>
        <taxon>Dothideomycetes</taxon>
        <taxon>Dothideomycetes incertae sedis</taxon>
        <taxon>Microthyriales</taxon>
        <taxon>Microthyriaceae</taxon>
        <taxon>Microthyrium</taxon>
    </lineage>
</organism>
<evidence type="ECO:0000313" key="3">
    <source>
        <dbReference type="Proteomes" id="UP000799302"/>
    </source>
</evidence>
<keyword evidence="1" id="KW-0472">Membrane</keyword>
<evidence type="ECO:0000256" key="1">
    <source>
        <dbReference type="SAM" id="Phobius"/>
    </source>
</evidence>
<protein>
    <recommendedName>
        <fullName evidence="4">Spherulin 4-like cell surface protein</fullName>
    </recommendedName>
</protein>
<name>A0A6A6U5C0_9PEZI</name>
<keyword evidence="1" id="KW-0812">Transmembrane</keyword>
<dbReference type="InterPro" id="IPR021986">
    <property type="entry name" value="Spherulin4"/>
</dbReference>
<dbReference type="PANTHER" id="PTHR35040:SF9">
    <property type="entry name" value="4-LIKE CELL SURFACE PROTEIN, PUTATIVE (AFU_ORTHOLOGUE AFUA_4G14080)-RELATED"/>
    <property type="match status" value="1"/>
</dbReference>
<keyword evidence="3" id="KW-1185">Reference proteome</keyword>
<gene>
    <name evidence="2" type="ORF">BT63DRAFT_427252</name>
</gene>
<dbReference type="Proteomes" id="UP000799302">
    <property type="component" value="Unassembled WGS sequence"/>
</dbReference>
<accession>A0A6A6U5C0</accession>
<evidence type="ECO:0000313" key="2">
    <source>
        <dbReference type="EMBL" id="KAF2666836.1"/>
    </source>
</evidence>